<proteinExistence type="predicted"/>
<comment type="caution">
    <text evidence="2">The sequence shown here is derived from an EMBL/GenBank/DDBJ whole genome shotgun (WGS) entry which is preliminary data.</text>
</comment>
<feature type="region of interest" description="Disordered" evidence="1">
    <location>
        <begin position="1"/>
        <end position="20"/>
    </location>
</feature>
<dbReference type="RefSeq" id="WP_124927047.1">
    <property type="nucleotide sequence ID" value="NZ_BMOH01000008.1"/>
</dbReference>
<sequence length="104" mass="11616">MTSTSRIAETDIPLSEQDRHPLMSESDINTILLNGAQISLTKLKRAGSFNARLYYYAEIGVYLEVTLSRGAGISDATREELEAIHKEATHIHMDANKLLNILEE</sequence>
<evidence type="ECO:0000313" key="3">
    <source>
        <dbReference type="Proteomes" id="UP000267535"/>
    </source>
</evidence>
<evidence type="ECO:0000313" key="2">
    <source>
        <dbReference type="EMBL" id="RRC97953.1"/>
    </source>
</evidence>
<dbReference type="Proteomes" id="UP000267535">
    <property type="component" value="Unassembled WGS sequence"/>
</dbReference>
<accession>A0A3P1SL16</accession>
<reference evidence="2 3" key="1">
    <citation type="submission" date="2018-11" db="EMBL/GenBank/DDBJ databases">
        <title>The draft genome sequence of Amphritea balenae JAMM 1525T.</title>
        <authorList>
            <person name="Fang Z."/>
            <person name="Zhang Y."/>
            <person name="Han X."/>
        </authorList>
    </citation>
    <scope>NUCLEOTIDE SEQUENCE [LARGE SCALE GENOMIC DNA]</scope>
    <source>
        <strain evidence="2 3">JAMM 1525</strain>
    </source>
</reference>
<protein>
    <submittedName>
        <fullName evidence="2">Excinuclease ABC subunit C</fullName>
    </submittedName>
</protein>
<keyword evidence="3" id="KW-1185">Reference proteome</keyword>
<dbReference type="OrthoDB" id="6119635at2"/>
<gene>
    <name evidence="2" type="ORF">EHS89_15360</name>
</gene>
<evidence type="ECO:0000256" key="1">
    <source>
        <dbReference type="SAM" id="MobiDB-lite"/>
    </source>
</evidence>
<dbReference type="AlphaFoldDB" id="A0A3P1SL16"/>
<organism evidence="2 3">
    <name type="scientific">Amphritea balenae</name>
    <dbReference type="NCBI Taxonomy" id="452629"/>
    <lineage>
        <taxon>Bacteria</taxon>
        <taxon>Pseudomonadati</taxon>
        <taxon>Pseudomonadota</taxon>
        <taxon>Gammaproteobacteria</taxon>
        <taxon>Oceanospirillales</taxon>
        <taxon>Oceanospirillaceae</taxon>
        <taxon>Amphritea</taxon>
    </lineage>
</organism>
<name>A0A3P1SL16_9GAMM</name>
<dbReference type="EMBL" id="RQXV01000009">
    <property type="protein sequence ID" value="RRC97953.1"/>
    <property type="molecule type" value="Genomic_DNA"/>
</dbReference>